<dbReference type="Proteomes" id="UP001430953">
    <property type="component" value="Unassembled WGS sequence"/>
</dbReference>
<keyword evidence="3" id="KW-1185">Reference proteome</keyword>
<comment type="caution">
    <text evidence="2">The sequence shown here is derived from an EMBL/GenBank/DDBJ whole genome shotgun (WGS) entry which is preliminary data.</text>
</comment>
<name>A0AAW2G0L2_9HYME</name>
<organism evidence="2 3">
    <name type="scientific">Cardiocondyla obscurior</name>
    <dbReference type="NCBI Taxonomy" id="286306"/>
    <lineage>
        <taxon>Eukaryota</taxon>
        <taxon>Metazoa</taxon>
        <taxon>Ecdysozoa</taxon>
        <taxon>Arthropoda</taxon>
        <taxon>Hexapoda</taxon>
        <taxon>Insecta</taxon>
        <taxon>Pterygota</taxon>
        <taxon>Neoptera</taxon>
        <taxon>Endopterygota</taxon>
        <taxon>Hymenoptera</taxon>
        <taxon>Apocrita</taxon>
        <taxon>Aculeata</taxon>
        <taxon>Formicoidea</taxon>
        <taxon>Formicidae</taxon>
        <taxon>Myrmicinae</taxon>
        <taxon>Cardiocondyla</taxon>
    </lineage>
</organism>
<gene>
    <name evidence="2" type="ORF">PUN28_008451</name>
</gene>
<dbReference type="EMBL" id="JADYXP020000007">
    <property type="protein sequence ID" value="KAL0120769.1"/>
    <property type="molecule type" value="Genomic_DNA"/>
</dbReference>
<sequence>METNASDATSLNRDDRSPSCVSRRAPVKGSPLQRAYPREPRPRCFQTRYFGITKYALNKNTRISMVGPIRLVDYFFIAPGNTNRTRWDEEMQRERSNHNYSCENMLDRISENFFSCSRKGEKDIP</sequence>
<accession>A0AAW2G0L2</accession>
<protein>
    <submittedName>
        <fullName evidence="2">Uncharacterized protein</fullName>
    </submittedName>
</protein>
<feature type="region of interest" description="Disordered" evidence="1">
    <location>
        <begin position="1"/>
        <end position="40"/>
    </location>
</feature>
<reference evidence="2 3" key="1">
    <citation type="submission" date="2023-03" db="EMBL/GenBank/DDBJ databases">
        <title>High recombination rates correlate with genetic variation in Cardiocondyla obscurior ants.</title>
        <authorList>
            <person name="Errbii M."/>
        </authorList>
    </citation>
    <scope>NUCLEOTIDE SEQUENCE [LARGE SCALE GENOMIC DNA]</scope>
    <source>
        <strain evidence="2">Alpha-2009</strain>
        <tissue evidence="2">Whole body</tissue>
    </source>
</reference>
<evidence type="ECO:0000313" key="3">
    <source>
        <dbReference type="Proteomes" id="UP001430953"/>
    </source>
</evidence>
<proteinExistence type="predicted"/>
<dbReference type="AlphaFoldDB" id="A0AAW2G0L2"/>
<evidence type="ECO:0000313" key="2">
    <source>
        <dbReference type="EMBL" id="KAL0120769.1"/>
    </source>
</evidence>
<evidence type="ECO:0000256" key="1">
    <source>
        <dbReference type="SAM" id="MobiDB-lite"/>
    </source>
</evidence>
<feature type="compositionally biased region" description="Polar residues" evidence="1">
    <location>
        <begin position="1"/>
        <end position="11"/>
    </location>
</feature>